<dbReference type="Pfam" id="PF04390">
    <property type="entry name" value="LptE"/>
    <property type="match status" value="1"/>
</dbReference>
<gene>
    <name evidence="1" type="ORF">MNB_SV-15-1017</name>
</gene>
<accession>A0A1W1ELJ3</accession>
<proteinExistence type="predicted"/>
<reference evidence="1" key="1">
    <citation type="submission" date="2016-10" db="EMBL/GenBank/DDBJ databases">
        <authorList>
            <person name="de Groot N.N."/>
        </authorList>
    </citation>
    <scope>NUCLEOTIDE SEQUENCE</scope>
</reference>
<dbReference type="EMBL" id="FRYL01000049">
    <property type="protein sequence ID" value="SHO81745.1"/>
    <property type="molecule type" value="Genomic_DNA"/>
</dbReference>
<protein>
    <submittedName>
        <fullName evidence="1">Probable lipoprotein Cj1090c</fullName>
    </submittedName>
</protein>
<evidence type="ECO:0000313" key="1">
    <source>
        <dbReference type="EMBL" id="SHO81745.1"/>
    </source>
</evidence>
<dbReference type="AlphaFoldDB" id="A0A1W1ELJ3"/>
<organism evidence="1">
    <name type="scientific">hydrothermal vent metagenome</name>
    <dbReference type="NCBI Taxonomy" id="652676"/>
    <lineage>
        <taxon>unclassified sequences</taxon>
        <taxon>metagenomes</taxon>
        <taxon>ecological metagenomes</taxon>
    </lineage>
</organism>
<name>A0A1W1ELJ3_9ZZZZ</name>
<dbReference type="GO" id="GO:0043165">
    <property type="term" value="P:Gram-negative-bacterium-type cell outer membrane assembly"/>
    <property type="evidence" value="ECO:0007669"/>
    <property type="project" value="InterPro"/>
</dbReference>
<sequence length="136" mass="15279">MGKNIFIDVIVDKIEPQSAVHIKDEMRKVIYSRFHSRVVSKEKADSKILISYGGANITPLSFDTNGFVTKYRINLKIKFRVNSKTKGNFTKTIHTTYESDIEESGKNQSTLRAEAIEKGLSSAVDEFVAYIATKGI</sequence>
<keyword evidence="1" id="KW-0449">Lipoprotein</keyword>
<dbReference type="GO" id="GO:0019867">
    <property type="term" value="C:outer membrane"/>
    <property type="evidence" value="ECO:0007669"/>
    <property type="project" value="InterPro"/>
</dbReference>
<dbReference type="InterPro" id="IPR007485">
    <property type="entry name" value="LPS_assembly_LptE"/>
</dbReference>